<dbReference type="EMBL" id="CP151657">
    <property type="protein sequence ID" value="WZP17240.1"/>
    <property type="molecule type" value="Genomic_DNA"/>
</dbReference>
<keyword evidence="2 7" id="KW-0813">Transport</keyword>
<dbReference type="RefSeq" id="WP_342024835.1">
    <property type="nucleotide sequence ID" value="NZ_CP151657.1"/>
</dbReference>
<gene>
    <name evidence="10" type="ORF">AAE021_06710</name>
</gene>
<feature type="transmembrane region" description="Helical" evidence="7">
    <location>
        <begin position="239"/>
        <end position="261"/>
    </location>
</feature>
<comment type="subcellular location">
    <subcellularLocation>
        <location evidence="1 7">Cell membrane</location>
        <topology evidence="1 7">Multi-pass membrane protein</topology>
    </subcellularLocation>
</comment>
<dbReference type="CDD" id="cd06261">
    <property type="entry name" value="TM_PBP2"/>
    <property type="match status" value="1"/>
</dbReference>
<feature type="transmembrane region" description="Helical" evidence="7">
    <location>
        <begin position="181"/>
        <end position="201"/>
    </location>
</feature>
<keyword evidence="3" id="KW-1003">Cell membrane</keyword>
<proteinExistence type="inferred from homology"/>
<feature type="transmembrane region" description="Helical" evidence="7">
    <location>
        <begin position="107"/>
        <end position="133"/>
    </location>
</feature>
<dbReference type="Pfam" id="PF00528">
    <property type="entry name" value="BPD_transp_1"/>
    <property type="match status" value="1"/>
</dbReference>
<feature type="domain" description="ABC transmembrane type-1" evidence="9">
    <location>
        <begin position="103"/>
        <end position="304"/>
    </location>
</feature>
<evidence type="ECO:0000256" key="2">
    <source>
        <dbReference type="ARBA" id="ARBA00022448"/>
    </source>
</evidence>
<evidence type="ECO:0000256" key="1">
    <source>
        <dbReference type="ARBA" id="ARBA00004651"/>
    </source>
</evidence>
<evidence type="ECO:0000256" key="5">
    <source>
        <dbReference type="ARBA" id="ARBA00022989"/>
    </source>
</evidence>
<feature type="region of interest" description="Disordered" evidence="8">
    <location>
        <begin position="314"/>
        <end position="344"/>
    </location>
</feature>
<evidence type="ECO:0000256" key="4">
    <source>
        <dbReference type="ARBA" id="ARBA00022692"/>
    </source>
</evidence>
<dbReference type="Gene3D" id="1.10.3720.10">
    <property type="entry name" value="MetI-like"/>
    <property type="match status" value="1"/>
</dbReference>
<evidence type="ECO:0000313" key="10">
    <source>
        <dbReference type="EMBL" id="WZP17240.1"/>
    </source>
</evidence>
<dbReference type="SUPFAM" id="SSF161098">
    <property type="entry name" value="MetI-like"/>
    <property type="match status" value="1"/>
</dbReference>
<evidence type="ECO:0000256" key="6">
    <source>
        <dbReference type="ARBA" id="ARBA00023136"/>
    </source>
</evidence>
<evidence type="ECO:0000256" key="8">
    <source>
        <dbReference type="SAM" id="MobiDB-lite"/>
    </source>
</evidence>
<keyword evidence="11" id="KW-1185">Reference proteome</keyword>
<dbReference type="InterPro" id="IPR035906">
    <property type="entry name" value="MetI-like_sf"/>
</dbReference>
<dbReference type="PANTHER" id="PTHR43163:SF6">
    <property type="entry name" value="DIPEPTIDE TRANSPORT SYSTEM PERMEASE PROTEIN DPPB-RELATED"/>
    <property type="match status" value="1"/>
</dbReference>
<dbReference type="InterPro" id="IPR000515">
    <property type="entry name" value="MetI-like"/>
</dbReference>
<keyword evidence="6 7" id="KW-0472">Membrane</keyword>
<keyword evidence="4 7" id="KW-0812">Transmembrane</keyword>
<comment type="similarity">
    <text evidence="7">Belongs to the binding-protein-dependent transport system permease family.</text>
</comment>
<evidence type="ECO:0000313" key="11">
    <source>
        <dbReference type="Proteomes" id="UP001448858"/>
    </source>
</evidence>
<name>A0ABZ3A145_9MICC</name>
<dbReference type="Proteomes" id="UP001448858">
    <property type="component" value="Chromosome"/>
</dbReference>
<evidence type="ECO:0000256" key="3">
    <source>
        <dbReference type="ARBA" id="ARBA00022475"/>
    </source>
</evidence>
<feature type="transmembrane region" description="Helical" evidence="7">
    <location>
        <begin position="145"/>
        <end position="169"/>
    </location>
</feature>
<accession>A0ABZ3A145</accession>
<feature type="transmembrane region" description="Helical" evidence="7">
    <location>
        <begin position="281"/>
        <end position="304"/>
    </location>
</feature>
<reference evidence="10 11" key="1">
    <citation type="submission" date="2024-04" db="EMBL/GenBank/DDBJ databases">
        <title>Arthrobacter sp. from Plains bison fecal sample.</title>
        <authorList>
            <person name="Ruzzini A."/>
        </authorList>
    </citation>
    <scope>NUCLEOTIDE SEQUENCE [LARGE SCALE GENOMIC DNA]</scope>
    <source>
        <strain evidence="10 11">EINP1</strain>
    </source>
</reference>
<dbReference type="PROSITE" id="PS50928">
    <property type="entry name" value="ABC_TM1"/>
    <property type="match status" value="1"/>
</dbReference>
<sequence length="344" mass="36635">MRNVSGPAFIAARIGQSLLVVALTYVFVYFILFALPGDPIGSRINNPLNPIPEEQAAAITAYYNLDRSALEQFWISVTRLFQGDLGFSLATGRPVADLITQGLGETVALAAAALVLALALSLLIAATAVLAPWKAVRRLAGAFPVLSLSTPSFLAGLLLLQVFAYQLGWFSSIRDEGAKSLLLPAVTLAFGVSAPITQVLIRGLRKAYGDPFVTVLRAKGVPESRIFSSHVLRNASIPALTLFGLTVGELLAGSVIAEAVFNRSGLGFVTEQAVRAQDGPVVQAVVMLVAVVFTTINLLTDLLYPALDPRMARRRNERRRSSGFPPATAPAIERPSTASEALVR</sequence>
<evidence type="ECO:0000256" key="7">
    <source>
        <dbReference type="RuleBase" id="RU363032"/>
    </source>
</evidence>
<dbReference type="PANTHER" id="PTHR43163">
    <property type="entry name" value="DIPEPTIDE TRANSPORT SYSTEM PERMEASE PROTEIN DPPB-RELATED"/>
    <property type="match status" value="1"/>
</dbReference>
<feature type="transmembrane region" description="Helical" evidence="7">
    <location>
        <begin position="12"/>
        <end position="35"/>
    </location>
</feature>
<evidence type="ECO:0000259" key="9">
    <source>
        <dbReference type="PROSITE" id="PS50928"/>
    </source>
</evidence>
<keyword evidence="5 7" id="KW-1133">Transmembrane helix</keyword>
<organism evidence="10 11">
    <name type="scientific">Arthrobacter citreus</name>
    <dbReference type="NCBI Taxonomy" id="1670"/>
    <lineage>
        <taxon>Bacteria</taxon>
        <taxon>Bacillati</taxon>
        <taxon>Actinomycetota</taxon>
        <taxon>Actinomycetes</taxon>
        <taxon>Micrococcales</taxon>
        <taxon>Micrococcaceae</taxon>
        <taxon>Arthrobacter</taxon>
    </lineage>
</organism>
<protein>
    <submittedName>
        <fullName evidence="10">ABC transporter permease</fullName>
    </submittedName>
</protein>